<evidence type="ECO:0000313" key="10">
    <source>
        <dbReference type="Proteomes" id="UP000675881"/>
    </source>
</evidence>
<dbReference type="GO" id="GO:0034244">
    <property type="term" value="P:negative regulation of transcription elongation by RNA polymerase II"/>
    <property type="evidence" value="ECO:0007669"/>
    <property type="project" value="TreeGrafter"/>
</dbReference>
<dbReference type="EMBL" id="HG994580">
    <property type="protein sequence ID" value="CAF2762430.1"/>
    <property type="molecule type" value="Genomic_DNA"/>
</dbReference>
<dbReference type="Proteomes" id="UP000675881">
    <property type="component" value="Chromosome 1"/>
</dbReference>
<keyword evidence="3" id="KW-0158">Chromosome</keyword>
<gene>
    <name evidence="9" type="ORF">LSAA_637</name>
</gene>
<keyword evidence="6" id="KW-0805">Transcription regulation</keyword>
<protein>
    <submittedName>
        <fullName evidence="9">RDBP</fullName>
    </submittedName>
</protein>
<organism evidence="9 10">
    <name type="scientific">Lepeophtheirus salmonis</name>
    <name type="common">Salmon louse</name>
    <name type="synonym">Caligus salmonis</name>
    <dbReference type="NCBI Taxonomy" id="72036"/>
    <lineage>
        <taxon>Eukaryota</taxon>
        <taxon>Metazoa</taxon>
        <taxon>Ecdysozoa</taxon>
        <taxon>Arthropoda</taxon>
        <taxon>Crustacea</taxon>
        <taxon>Multicrustacea</taxon>
        <taxon>Hexanauplia</taxon>
        <taxon>Copepoda</taxon>
        <taxon>Siphonostomatoida</taxon>
        <taxon>Caligidae</taxon>
        <taxon>Lepeophtheirus</taxon>
    </lineage>
</organism>
<keyword evidence="10" id="KW-1185">Reference proteome</keyword>
<dbReference type="PANTHER" id="PTHR17250">
    <property type="entry name" value="NEGATIVE ELONGATION FACTOR E"/>
    <property type="match status" value="1"/>
</dbReference>
<keyword evidence="7" id="KW-0804">Transcription</keyword>
<evidence type="ECO:0000256" key="8">
    <source>
        <dbReference type="ARBA" id="ARBA00023242"/>
    </source>
</evidence>
<dbReference type="GO" id="GO:0005694">
    <property type="term" value="C:chromosome"/>
    <property type="evidence" value="ECO:0007669"/>
    <property type="project" value="UniProtKB-SubCell"/>
</dbReference>
<evidence type="ECO:0000256" key="1">
    <source>
        <dbReference type="ARBA" id="ARBA00004123"/>
    </source>
</evidence>
<evidence type="ECO:0000256" key="4">
    <source>
        <dbReference type="ARBA" id="ARBA00022491"/>
    </source>
</evidence>
<sequence>MGYLQFSSNLSEEERFLQAKYAKLRKKKKEVAALKTPKPIEKVAKRLSKTGALLAIQKSVEKTDKSRGFKRSQGWERKLADSRTLSAYQPFSATHGPGGGFDTGVDDLNPEPPLHNSSSKMKEPRFIVLNVFVDVDKGQGRGGSITFEKSELAEKAISDFHKATVEGIKLQCFKEPGEKSSLGYIQ</sequence>
<dbReference type="PANTHER" id="PTHR17250:SF0">
    <property type="entry name" value="NEGATIVE ELONGATION FACTOR E"/>
    <property type="match status" value="1"/>
</dbReference>
<dbReference type="InterPro" id="IPR033102">
    <property type="entry name" value="NELFE"/>
</dbReference>
<keyword evidence="8" id="KW-0539">Nucleus</keyword>
<accession>A0A7R8GZD8</accession>
<keyword evidence="5" id="KW-0694">RNA-binding</keyword>
<proteinExistence type="predicted"/>
<evidence type="ECO:0000256" key="5">
    <source>
        <dbReference type="ARBA" id="ARBA00022884"/>
    </source>
</evidence>
<evidence type="ECO:0000256" key="7">
    <source>
        <dbReference type="ARBA" id="ARBA00023163"/>
    </source>
</evidence>
<dbReference type="GO" id="GO:0003723">
    <property type="term" value="F:RNA binding"/>
    <property type="evidence" value="ECO:0007669"/>
    <property type="project" value="UniProtKB-KW"/>
</dbReference>
<name>A0A7R8GZD8_LEPSM</name>
<evidence type="ECO:0000256" key="2">
    <source>
        <dbReference type="ARBA" id="ARBA00004286"/>
    </source>
</evidence>
<dbReference type="AlphaFoldDB" id="A0A7R8GZD8"/>
<dbReference type="OrthoDB" id="378874at2759"/>
<comment type="subcellular location">
    <subcellularLocation>
        <location evidence="2">Chromosome</location>
    </subcellularLocation>
    <subcellularLocation>
        <location evidence="1">Nucleus</location>
    </subcellularLocation>
</comment>
<keyword evidence="4" id="KW-0678">Repressor</keyword>
<evidence type="ECO:0000256" key="3">
    <source>
        <dbReference type="ARBA" id="ARBA00022454"/>
    </source>
</evidence>
<reference evidence="9" key="1">
    <citation type="submission" date="2021-02" db="EMBL/GenBank/DDBJ databases">
        <authorList>
            <person name="Bekaert M."/>
        </authorList>
    </citation>
    <scope>NUCLEOTIDE SEQUENCE</scope>
    <source>
        <strain evidence="9">IoA-00</strain>
    </source>
</reference>
<evidence type="ECO:0000256" key="6">
    <source>
        <dbReference type="ARBA" id="ARBA00023015"/>
    </source>
</evidence>
<evidence type="ECO:0000313" key="9">
    <source>
        <dbReference type="EMBL" id="CAF2762430.1"/>
    </source>
</evidence>
<dbReference type="GO" id="GO:0032021">
    <property type="term" value="C:NELF complex"/>
    <property type="evidence" value="ECO:0007669"/>
    <property type="project" value="InterPro"/>
</dbReference>